<accession>A0ABT5XTT4</accession>
<dbReference type="EMBL" id="JARFVB010000001">
    <property type="protein sequence ID" value="MDF0714601.1"/>
    <property type="molecule type" value="Genomic_DNA"/>
</dbReference>
<sequence length="178" mass="20611">MIGRFTFLSSSILAALFIVFGCNRRQKDNTHIVDGNKYTHRIGYIDPTEALLNKGFKVCDENKIYQYYNPEAATFGKGKNGLRKFITENYHNRGYTDSGYLTIRFVINCEGEAGRYVIHENDLDLNPTKLDPQMVEHLFELTSQLKKWNPNIIKGEPKDSYMFITYRIENGKIVEILP</sequence>
<keyword evidence="2" id="KW-1185">Reference proteome</keyword>
<evidence type="ECO:0008006" key="3">
    <source>
        <dbReference type="Google" id="ProtNLM"/>
    </source>
</evidence>
<organism evidence="1 2">
    <name type="scientific">Flagellimonas yonaguniensis</name>
    <dbReference type="NCBI Taxonomy" id="3031325"/>
    <lineage>
        <taxon>Bacteria</taxon>
        <taxon>Pseudomonadati</taxon>
        <taxon>Bacteroidota</taxon>
        <taxon>Flavobacteriia</taxon>
        <taxon>Flavobacteriales</taxon>
        <taxon>Flavobacteriaceae</taxon>
        <taxon>Flagellimonas</taxon>
    </lineage>
</organism>
<comment type="caution">
    <text evidence="1">The sequence shown here is derived from an EMBL/GenBank/DDBJ whole genome shotgun (WGS) entry which is preliminary data.</text>
</comment>
<name>A0ABT5XTT4_9FLAO</name>
<evidence type="ECO:0000313" key="2">
    <source>
        <dbReference type="Proteomes" id="UP001221366"/>
    </source>
</evidence>
<evidence type="ECO:0000313" key="1">
    <source>
        <dbReference type="EMBL" id="MDF0714601.1"/>
    </source>
</evidence>
<proteinExistence type="predicted"/>
<dbReference type="RefSeq" id="WP_275613890.1">
    <property type="nucleotide sequence ID" value="NZ_JARFVB010000001.1"/>
</dbReference>
<dbReference type="Proteomes" id="UP001221366">
    <property type="component" value="Unassembled WGS sequence"/>
</dbReference>
<protein>
    <recommendedName>
        <fullName evidence="3">TonB C-terminal domain-containing protein</fullName>
    </recommendedName>
</protein>
<dbReference type="PROSITE" id="PS51257">
    <property type="entry name" value="PROKAR_LIPOPROTEIN"/>
    <property type="match status" value="1"/>
</dbReference>
<reference evidence="1 2" key="1">
    <citation type="submission" date="2023-03" db="EMBL/GenBank/DDBJ databases">
        <title>Muricauda XX sp. nov. and Muricauda XXX sp. nov., two novel species isolated from Okinawa Trough.</title>
        <authorList>
            <person name="Cao W."/>
            <person name="Deng X."/>
        </authorList>
    </citation>
    <scope>NUCLEOTIDE SEQUENCE [LARGE SCALE GENOMIC DNA]</scope>
    <source>
        <strain evidence="1 2">334s03</strain>
    </source>
</reference>
<gene>
    <name evidence="1" type="ORF">PY092_00450</name>
</gene>